<protein>
    <submittedName>
        <fullName evidence="6">LysR family transcriptional regulator</fullName>
    </submittedName>
</protein>
<dbReference type="InterPro" id="IPR036390">
    <property type="entry name" value="WH_DNA-bd_sf"/>
</dbReference>
<dbReference type="SUPFAM" id="SSF46785">
    <property type="entry name" value="Winged helix' DNA-binding domain"/>
    <property type="match status" value="1"/>
</dbReference>
<evidence type="ECO:0000256" key="3">
    <source>
        <dbReference type="ARBA" id="ARBA00023125"/>
    </source>
</evidence>
<evidence type="ECO:0000313" key="6">
    <source>
        <dbReference type="EMBL" id="GLX78276.1"/>
    </source>
</evidence>
<dbReference type="InterPro" id="IPR005119">
    <property type="entry name" value="LysR_subst-bd"/>
</dbReference>
<keyword evidence="7" id="KW-1185">Reference proteome</keyword>
<evidence type="ECO:0000256" key="1">
    <source>
        <dbReference type="ARBA" id="ARBA00009437"/>
    </source>
</evidence>
<proteinExistence type="inferred from homology"/>
<dbReference type="RefSeq" id="WP_284244163.1">
    <property type="nucleotide sequence ID" value="NZ_BSST01000001.1"/>
</dbReference>
<dbReference type="Pfam" id="PF00126">
    <property type="entry name" value="HTH_1"/>
    <property type="match status" value="1"/>
</dbReference>
<evidence type="ECO:0000256" key="2">
    <source>
        <dbReference type="ARBA" id="ARBA00023015"/>
    </source>
</evidence>
<dbReference type="InterPro" id="IPR058163">
    <property type="entry name" value="LysR-type_TF_proteobact-type"/>
</dbReference>
<dbReference type="Proteomes" id="UP001157186">
    <property type="component" value="Unassembled WGS sequence"/>
</dbReference>
<feature type="domain" description="HTH lysR-type" evidence="5">
    <location>
        <begin position="3"/>
        <end position="60"/>
    </location>
</feature>
<dbReference type="PANTHER" id="PTHR30537">
    <property type="entry name" value="HTH-TYPE TRANSCRIPTIONAL REGULATOR"/>
    <property type="match status" value="1"/>
</dbReference>
<dbReference type="EMBL" id="BSST01000001">
    <property type="protein sequence ID" value="GLX78276.1"/>
    <property type="molecule type" value="Genomic_DNA"/>
</dbReference>
<evidence type="ECO:0000313" key="7">
    <source>
        <dbReference type="Proteomes" id="UP001157186"/>
    </source>
</evidence>
<dbReference type="Gene3D" id="1.10.10.10">
    <property type="entry name" value="Winged helix-like DNA-binding domain superfamily/Winged helix DNA-binding domain"/>
    <property type="match status" value="1"/>
</dbReference>
<dbReference type="PROSITE" id="PS50931">
    <property type="entry name" value="HTH_LYSR"/>
    <property type="match status" value="1"/>
</dbReference>
<dbReference type="PRINTS" id="PR00039">
    <property type="entry name" value="HTHLYSR"/>
</dbReference>
<evidence type="ECO:0000259" key="5">
    <source>
        <dbReference type="PROSITE" id="PS50931"/>
    </source>
</evidence>
<gene>
    <name evidence="6" type="ORF">tinsulaeT_16160</name>
</gene>
<name>A0ABQ6GVS2_9GAMM</name>
<evidence type="ECO:0000256" key="4">
    <source>
        <dbReference type="ARBA" id="ARBA00023163"/>
    </source>
</evidence>
<dbReference type="Pfam" id="PF03466">
    <property type="entry name" value="LysR_substrate"/>
    <property type="match status" value="1"/>
</dbReference>
<sequence length="296" mass="33873">MRPPLKAIQCFDAVARLNSFSKAAEELHVTQSAVSHQVKQLEEYLNASLFIRQGRTFSLSDVGQTYYQEVSHALGAISNASRMVREGTSGNIRMALYSSLAVKWLIPRLDDFRKRYPHIELTVNMITDDVECHDRIADCFITVNPPRKGYLHKVLYQEKLIPVCSQQLWKTIKTAPLPEAMWQQTLLSAQYFGVNKALNTDWLRWCDSAGFTLPPETKICHFSHVLLANEAAKYHMGIMLMDSMLLSIEDKEAGLVQVHQHALITGDNYYFVYKNSQANNSDMKVLEQWLIEQCKK</sequence>
<organism evidence="6 7">
    <name type="scientific">Thalassotalea insulae</name>
    <dbReference type="NCBI Taxonomy" id="2056778"/>
    <lineage>
        <taxon>Bacteria</taxon>
        <taxon>Pseudomonadati</taxon>
        <taxon>Pseudomonadota</taxon>
        <taxon>Gammaproteobacteria</taxon>
        <taxon>Alteromonadales</taxon>
        <taxon>Colwelliaceae</taxon>
        <taxon>Thalassotalea</taxon>
    </lineage>
</organism>
<accession>A0ABQ6GVS2</accession>
<keyword evidence="2" id="KW-0805">Transcription regulation</keyword>
<dbReference type="InterPro" id="IPR000847">
    <property type="entry name" value="LysR_HTH_N"/>
</dbReference>
<dbReference type="InterPro" id="IPR036388">
    <property type="entry name" value="WH-like_DNA-bd_sf"/>
</dbReference>
<reference evidence="6 7" key="1">
    <citation type="submission" date="2023-03" db="EMBL/GenBank/DDBJ databases">
        <title>Draft genome sequence of Thalassotalea insulae KCTC 62186T.</title>
        <authorList>
            <person name="Sawabe T."/>
        </authorList>
    </citation>
    <scope>NUCLEOTIDE SEQUENCE [LARGE SCALE GENOMIC DNA]</scope>
    <source>
        <strain evidence="6 7">KCTC 62186</strain>
    </source>
</reference>
<dbReference type="PANTHER" id="PTHR30537:SF26">
    <property type="entry name" value="GLYCINE CLEAVAGE SYSTEM TRANSCRIPTIONAL ACTIVATOR"/>
    <property type="match status" value="1"/>
</dbReference>
<comment type="similarity">
    <text evidence="1">Belongs to the LysR transcriptional regulatory family.</text>
</comment>
<keyword evidence="3" id="KW-0238">DNA-binding</keyword>
<comment type="caution">
    <text evidence="6">The sequence shown here is derived from an EMBL/GenBank/DDBJ whole genome shotgun (WGS) entry which is preliminary data.</text>
</comment>
<dbReference type="SUPFAM" id="SSF53850">
    <property type="entry name" value="Periplasmic binding protein-like II"/>
    <property type="match status" value="1"/>
</dbReference>
<dbReference type="Gene3D" id="3.40.190.10">
    <property type="entry name" value="Periplasmic binding protein-like II"/>
    <property type="match status" value="2"/>
</dbReference>
<keyword evidence="4" id="KW-0804">Transcription</keyword>